<dbReference type="SUPFAM" id="SSF49899">
    <property type="entry name" value="Concanavalin A-like lectins/glucanases"/>
    <property type="match status" value="4"/>
</dbReference>
<dbReference type="Pfam" id="PF00337">
    <property type="entry name" value="Gal-bind_lectin"/>
    <property type="match status" value="4"/>
</dbReference>
<dbReference type="PANTHER" id="PTHR11346">
    <property type="entry name" value="GALECTIN"/>
    <property type="match status" value="1"/>
</dbReference>
<dbReference type="GO" id="GO:0030246">
    <property type="term" value="F:carbohydrate binding"/>
    <property type="evidence" value="ECO:0007669"/>
    <property type="project" value="UniProtKB-KW"/>
</dbReference>
<name>A0A7G3A7C6_LUTLO</name>
<dbReference type="SMART" id="SM00908">
    <property type="entry name" value="Gal-bind_lectin"/>
    <property type="match status" value="4"/>
</dbReference>
<dbReference type="CDD" id="cd00070">
    <property type="entry name" value="GLECT"/>
    <property type="match status" value="3"/>
</dbReference>
<dbReference type="InterPro" id="IPR044156">
    <property type="entry name" value="Galectin-like"/>
</dbReference>
<evidence type="ECO:0000256" key="1">
    <source>
        <dbReference type="ARBA" id="ARBA00022734"/>
    </source>
</evidence>
<evidence type="ECO:0000259" key="2">
    <source>
        <dbReference type="PROSITE" id="PS51304"/>
    </source>
</evidence>
<organism evidence="3">
    <name type="scientific">Lutzomyia longipalpis</name>
    <name type="common">Sand fly</name>
    <dbReference type="NCBI Taxonomy" id="7200"/>
    <lineage>
        <taxon>Eukaryota</taxon>
        <taxon>Metazoa</taxon>
        <taxon>Ecdysozoa</taxon>
        <taxon>Arthropoda</taxon>
        <taxon>Hexapoda</taxon>
        <taxon>Insecta</taxon>
        <taxon>Pterygota</taxon>
        <taxon>Neoptera</taxon>
        <taxon>Endopterygota</taxon>
        <taxon>Diptera</taxon>
        <taxon>Nematocera</taxon>
        <taxon>Psychodoidea</taxon>
        <taxon>Psychodidae</taxon>
        <taxon>Lutzomyia</taxon>
        <taxon>Lutzomyia</taxon>
    </lineage>
</organism>
<evidence type="ECO:0000313" key="3">
    <source>
        <dbReference type="EMBL" id="MBC1168802.1"/>
    </source>
</evidence>
<feature type="domain" description="Galectin" evidence="2">
    <location>
        <begin position="136"/>
        <end position="270"/>
    </location>
</feature>
<dbReference type="EMBL" id="GITU01000099">
    <property type="protein sequence ID" value="MBC1168802.1"/>
    <property type="molecule type" value="Transcribed_RNA"/>
</dbReference>
<dbReference type="InterPro" id="IPR013320">
    <property type="entry name" value="ConA-like_dom_sf"/>
</dbReference>
<sequence>MAALAAIVCNTFVQAYQLTCIFVQSGGSLRHMRHFLIVQRKNHKIHNYLQSNGLEASVNTSRCYLNTHPVEFSVDNATMTDADVVYRCPIILEPRDGLSVRILGEILPTCERCYLNTHPVEFSVDNATMADADVVYRCPIILEPRDGLSVRILGEILPTCERFSINLVLNTPERDIALHINPRLPQNYIVRNSRVGGVWGNEERTSALPFSLHRGSSFIIQILFTTSSYLISVNGRHVAAFAHRLPFTKVKCVEVKGDVHDVQSDQVYAETYPEKVKNSNRIQTIRHLEDDEDPTVALNDNKILVPFYGRLQSPFKNGHLLHIRARLKLLPHSFYINLQMGDKIWPHPLIYFHFNARFANTGGRHIICQNSWMTGDWGREERSECPMEFVPGKVFDLRIASTLYTYNVFLDGCLISEFILREGDAQEPPFQPDTVYVQERDIALHINPRLPQNYIVRNSRVGGVWGNEERTSALPFSLHRGSSFIIQILFTTSSYLISVNGRHVAAFAHRLPFTKVKCVEVKGDVHDVQSDQVYAETYPEKVKNSNRIQTIRHLEDDEDPTVALNDNKILVPFYGRLQSPFKNGHLLHIRARLKLLPHSFYINLQMGDKIWPHPLIYFHFNARFANTGGRHIICQNSWMTGDWGREERSECPMEFVPGKVFDLRIASTLYTYNVFLDGCLISEFILREGDAQEPPFQPDTVYVQGDIQLLGIYVQNTYEEYPIEEY</sequence>
<feature type="domain" description="Galectin" evidence="2">
    <location>
        <begin position="573"/>
        <end position="715"/>
    </location>
</feature>
<dbReference type="AlphaFoldDB" id="A0A7G3A7C6"/>
<protein>
    <submittedName>
        <fullName evidence="3">Putative 32 kDa beta-galactoside-binding lectin lec-3</fullName>
    </submittedName>
</protein>
<dbReference type="PROSITE" id="PS51304">
    <property type="entry name" value="GALECTIN"/>
    <property type="match status" value="3"/>
</dbReference>
<proteinExistence type="predicted"/>
<dbReference type="Gene3D" id="2.60.120.200">
    <property type="match status" value="4"/>
</dbReference>
<dbReference type="PANTHER" id="PTHR11346:SF176">
    <property type="entry name" value="32 KDA BETA-GALACTOSIDE-BINDING LECTIN LEC-3"/>
    <property type="match status" value="1"/>
</dbReference>
<keyword evidence="1 3" id="KW-0430">Lectin</keyword>
<feature type="domain" description="Galectin" evidence="2">
    <location>
        <begin position="307"/>
        <end position="536"/>
    </location>
</feature>
<dbReference type="SMART" id="SM00276">
    <property type="entry name" value="GLECT"/>
    <property type="match status" value="3"/>
</dbReference>
<dbReference type="VEuPathDB" id="VectorBase:LLONM1_011672"/>
<dbReference type="InterPro" id="IPR001079">
    <property type="entry name" value="Galectin_CRD"/>
</dbReference>
<accession>A0A7G3A7C6</accession>
<reference evidence="3" key="1">
    <citation type="journal article" date="2020" name="BMC">
        <title>Leishmania infection induces a limited differential gene expression in the sand fly midgut.</title>
        <authorList>
            <person name="Coutinho-Abreu I.V."/>
            <person name="Serafim T.D."/>
            <person name="Meneses C."/>
            <person name="Kamhawi S."/>
            <person name="Oliveira F."/>
            <person name="Valenzuela J.G."/>
        </authorList>
    </citation>
    <scope>NUCLEOTIDE SEQUENCE</scope>
    <source>
        <strain evidence="3">Jacobina</strain>
        <tissue evidence="3">Midgut</tissue>
    </source>
</reference>